<accession>A0A6M3LJC0</accession>
<evidence type="ECO:0000313" key="1">
    <source>
        <dbReference type="EMBL" id="QJA93424.1"/>
    </source>
</evidence>
<organism evidence="1">
    <name type="scientific">viral metagenome</name>
    <dbReference type="NCBI Taxonomy" id="1070528"/>
    <lineage>
        <taxon>unclassified sequences</taxon>
        <taxon>metagenomes</taxon>
        <taxon>organismal metagenomes</taxon>
    </lineage>
</organism>
<gene>
    <name evidence="1" type="ORF">MM415B04227_0004</name>
</gene>
<protein>
    <submittedName>
        <fullName evidence="1">Uncharacterized protein</fullName>
    </submittedName>
</protein>
<name>A0A6M3LJC0_9ZZZZ</name>
<sequence>MATAQREGVIRTVKGRPRSSVDPDGYVVTFCVYGLEMRPLRVTREDAVVYVTWDQVYEHGLLLNNGIKMASR</sequence>
<proteinExistence type="predicted"/>
<dbReference type="EMBL" id="MT143148">
    <property type="protein sequence ID" value="QJA93424.1"/>
    <property type="molecule type" value="Genomic_DNA"/>
</dbReference>
<reference evidence="1" key="1">
    <citation type="submission" date="2020-03" db="EMBL/GenBank/DDBJ databases">
        <title>The deep terrestrial virosphere.</title>
        <authorList>
            <person name="Holmfeldt K."/>
            <person name="Nilsson E."/>
            <person name="Simone D."/>
            <person name="Lopez-Fernandez M."/>
            <person name="Wu X."/>
            <person name="de Brujin I."/>
            <person name="Lundin D."/>
            <person name="Andersson A."/>
            <person name="Bertilsson S."/>
            <person name="Dopson M."/>
        </authorList>
    </citation>
    <scope>NUCLEOTIDE SEQUENCE</scope>
    <source>
        <strain evidence="1">MM415B04227</strain>
    </source>
</reference>
<dbReference type="AlphaFoldDB" id="A0A6M3LJC0"/>